<feature type="compositionally biased region" description="Acidic residues" evidence="1">
    <location>
        <begin position="1"/>
        <end position="24"/>
    </location>
</feature>
<evidence type="ECO:0000256" key="1">
    <source>
        <dbReference type="SAM" id="MobiDB-lite"/>
    </source>
</evidence>
<feature type="region of interest" description="Disordered" evidence="1">
    <location>
        <begin position="1"/>
        <end position="128"/>
    </location>
</feature>
<evidence type="ECO:0000313" key="3">
    <source>
        <dbReference type="Proteomes" id="UP000000844"/>
    </source>
</evidence>
<feature type="compositionally biased region" description="Acidic residues" evidence="1">
    <location>
        <begin position="34"/>
        <end position="47"/>
    </location>
</feature>
<accession>D3Q8U0</accession>
<dbReference type="STRING" id="446470.Snas_4891"/>
<dbReference type="AlphaFoldDB" id="D3Q8U0"/>
<dbReference type="HOGENOM" id="CLU_1958244_0_0_11"/>
<name>D3Q8U0_STANL</name>
<dbReference type="OrthoDB" id="5190498at2"/>
<dbReference type="RefSeq" id="WP_013020103.1">
    <property type="nucleotide sequence ID" value="NC_013947.1"/>
</dbReference>
<reference evidence="2 3" key="1">
    <citation type="journal article" date="2009" name="Stand. Genomic Sci.">
        <title>Complete genome sequence of Stackebrandtia nassauensis type strain (LLR-40K-21).</title>
        <authorList>
            <person name="Munk C."/>
            <person name="Lapidus A."/>
            <person name="Copeland A."/>
            <person name="Jando M."/>
            <person name="Mayilraj S."/>
            <person name="Glavina Del Rio T."/>
            <person name="Nolan M."/>
            <person name="Chen F."/>
            <person name="Lucas S."/>
            <person name="Tice H."/>
            <person name="Cheng J.F."/>
            <person name="Han C."/>
            <person name="Detter J.C."/>
            <person name="Bruce D."/>
            <person name="Goodwin L."/>
            <person name="Chain P."/>
            <person name="Pitluck S."/>
            <person name="Goker M."/>
            <person name="Ovchinikova G."/>
            <person name="Pati A."/>
            <person name="Ivanova N."/>
            <person name="Mavromatis K."/>
            <person name="Chen A."/>
            <person name="Palaniappan K."/>
            <person name="Land M."/>
            <person name="Hauser L."/>
            <person name="Chang Y.J."/>
            <person name="Jeffries C.D."/>
            <person name="Bristow J."/>
            <person name="Eisen J.A."/>
            <person name="Markowitz V."/>
            <person name="Hugenholtz P."/>
            <person name="Kyrpides N.C."/>
            <person name="Klenk H.P."/>
        </authorList>
    </citation>
    <scope>NUCLEOTIDE SEQUENCE [LARGE SCALE GENOMIC DNA]</scope>
    <source>
        <strain evidence="3">DSM 44728 / CIP 108903 / NRRL B-16338 / NBRC 102104 / LLR-40K-21</strain>
    </source>
</reference>
<evidence type="ECO:0000313" key="2">
    <source>
        <dbReference type="EMBL" id="ADD44532.1"/>
    </source>
</evidence>
<keyword evidence="3" id="KW-1185">Reference proteome</keyword>
<feature type="compositionally biased region" description="Acidic residues" evidence="1">
    <location>
        <begin position="73"/>
        <end position="90"/>
    </location>
</feature>
<proteinExistence type="predicted"/>
<dbReference type="Proteomes" id="UP000000844">
    <property type="component" value="Chromosome"/>
</dbReference>
<sequence length="128" mass="13333">MTDEPYIDFDGDGSEDEYSTEELDGGGYAHTSEDGEVAYDYDGDGLIDELHTDEDGNGSLDTVHIDETGDGYMDSEESLEEEPADTEEPPADTTAGSSSGMPLGYLGGEGTASGTEEETGATEKPAGS</sequence>
<protein>
    <submittedName>
        <fullName evidence="2">Uncharacterized protein</fullName>
    </submittedName>
</protein>
<dbReference type="EMBL" id="CP001778">
    <property type="protein sequence ID" value="ADD44532.1"/>
    <property type="molecule type" value="Genomic_DNA"/>
</dbReference>
<dbReference type="KEGG" id="sna:Snas_4891"/>
<gene>
    <name evidence="2" type="ordered locus">Snas_4891</name>
</gene>
<organism evidence="2 3">
    <name type="scientific">Stackebrandtia nassauensis (strain DSM 44728 / CIP 108903 / NRRL B-16338 / NBRC 102104 / LLR-40K-21)</name>
    <dbReference type="NCBI Taxonomy" id="446470"/>
    <lineage>
        <taxon>Bacteria</taxon>
        <taxon>Bacillati</taxon>
        <taxon>Actinomycetota</taxon>
        <taxon>Actinomycetes</taxon>
        <taxon>Glycomycetales</taxon>
        <taxon>Glycomycetaceae</taxon>
        <taxon>Stackebrandtia</taxon>
    </lineage>
</organism>